<organism evidence="1">
    <name type="scientific">Ovis aries</name>
    <name type="common">Sheep</name>
    <dbReference type="NCBI Taxonomy" id="9940"/>
    <lineage>
        <taxon>Eukaryota</taxon>
        <taxon>Metazoa</taxon>
        <taxon>Chordata</taxon>
        <taxon>Craniata</taxon>
        <taxon>Vertebrata</taxon>
        <taxon>Euteleostomi</taxon>
        <taxon>Mammalia</taxon>
        <taxon>Eutheria</taxon>
        <taxon>Laurasiatheria</taxon>
        <taxon>Artiodactyla</taxon>
        <taxon>Ruminantia</taxon>
        <taxon>Pecora</taxon>
        <taxon>Bovidae</taxon>
        <taxon>Caprinae</taxon>
        <taxon>Ovis</taxon>
    </lineage>
</organism>
<protein>
    <submittedName>
        <fullName evidence="1">Aldehyde dehydrogenase 16 family member A1</fullName>
    </submittedName>
</protein>
<reference evidence="1" key="2">
    <citation type="submission" date="2025-08" db="UniProtKB">
        <authorList>
            <consortium name="Ensembl"/>
        </authorList>
    </citation>
    <scope>IDENTIFICATION</scope>
</reference>
<gene>
    <name evidence="1" type="primary">ALDH16A1</name>
</gene>
<name>A0AC11E8G2_SHEEP</name>
<dbReference type="Ensembl" id="ENSOART00020043434.1">
    <property type="protein sequence ID" value="ENSOARP00020053760.1"/>
    <property type="gene ID" value="ENSOARG00020022768.2"/>
</dbReference>
<proteinExistence type="predicted"/>
<reference evidence="1" key="1">
    <citation type="submission" date="2020-11" db="EMBL/GenBank/DDBJ databases">
        <authorList>
            <person name="Davenport K.M."/>
            <person name="Bickhart D.M."/>
            <person name="Smith T.P.L."/>
            <person name="Murdoch B.M."/>
            <person name="Rosen B.D."/>
        </authorList>
    </citation>
    <scope>NUCLEOTIDE SEQUENCE [LARGE SCALE GENOMIC DNA]</scope>
    <source>
        <strain evidence="1">OAR_USU_Benz2616</strain>
    </source>
</reference>
<sequence>MAATRTASRAGEIFTTLEYGPAPESHACALAGQGNPKAPAAAVDPGVPGYRTGRSRSSRQGCAPGPAAAPVPRSPGAHPGGGAGRLGAHGSDWSHPVPHLPLPGHDVEDLPCTGCGLHCGGPGAPSLPDAPPPGPAGRGARPIPRNPQCDQRPCLPGACAGCPTWSPEGGLLWSHRGRTRPTADPGRLGS</sequence>
<reference evidence="1" key="3">
    <citation type="submission" date="2025-09" db="UniProtKB">
        <authorList>
            <consortium name="Ensembl"/>
        </authorList>
    </citation>
    <scope>IDENTIFICATION</scope>
</reference>
<accession>A0AC11E8G2</accession>
<evidence type="ECO:0000313" key="1">
    <source>
        <dbReference type="Ensembl" id="ENSOARP00020053760.1"/>
    </source>
</evidence>